<keyword evidence="2" id="KW-0560">Oxidoreductase</keyword>
<keyword evidence="6" id="KW-1185">Reference proteome</keyword>
<evidence type="ECO:0000313" key="5">
    <source>
        <dbReference type="EMBL" id="TNY30933.1"/>
    </source>
</evidence>
<dbReference type="SUPFAM" id="SSF51735">
    <property type="entry name" value="NAD(P)-binding Rossmann-fold domains"/>
    <property type="match status" value="1"/>
</dbReference>
<organism evidence="5 6">
    <name type="scientific">Pelagovum pacificum</name>
    <dbReference type="NCBI Taxonomy" id="2588711"/>
    <lineage>
        <taxon>Bacteria</taxon>
        <taxon>Pseudomonadati</taxon>
        <taxon>Pseudomonadota</taxon>
        <taxon>Alphaproteobacteria</taxon>
        <taxon>Rhodobacterales</taxon>
        <taxon>Paracoccaceae</taxon>
        <taxon>Pelagovum</taxon>
    </lineage>
</organism>
<name>A0A5C5G846_9RHOB</name>
<evidence type="ECO:0000256" key="2">
    <source>
        <dbReference type="ARBA" id="ARBA00023002"/>
    </source>
</evidence>
<proteinExistence type="inferred from homology"/>
<sequence length="283" mass="31005">MGSALFGKLVLTGARGNLGNELRAPLSKMARELVTTDILEAPAELLPNETYVQADLGDYDAVEPLLEGAEMVIHFGAIVDERPFEDLHLPNYVGAYNIWQAAWRHGARRVVYASSIHAVGMAENARGIDTDEPHRPDTFYGLAKCFAEDMGRMYWEKRGLEAVCLRILSCTPEPQNVRALGSWLSYRDMVQLVTRAIETPTVGFTVAYGVSNNDRAPVSNHKVGFLGYKPQDNAEDWAEALFAKAVAPDPQDVAQTRVGGPFAAVPLGESGIEAIKRMTEGKK</sequence>
<dbReference type="EMBL" id="VFFF01000003">
    <property type="protein sequence ID" value="TNY30933.1"/>
    <property type="molecule type" value="Genomic_DNA"/>
</dbReference>
<comment type="caution">
    <text evidence="5">The sequence shown here is derived from an EMBL/GenBank/DDBJ whole genome shotgun (WGS) entry which is preliminary data.</text>
</comment>
<evidence type="ECO:0000259" key="4">
    <source>
        <dbReference type="Pfam" id="PF01370"/>
    </source>
</evidence>
<dbReference type="AlphaFoldDB" id="A0A5C5G846"/>
<reference evidence="5 6" key="1">
    <citation type="submission" date="2019-06" db="EMBL/GenBank/DDBJ databases">
        <title>Genome of new Rhodobacteraceae sp. SM1903.</title>
        <authorList>
            <person name="Ren X."/>
        </authorList>
    </citation>
    <scope>NUCLEOTIDE SEQUENCE [LARGE SCALE GENOMIC DNA]</scope>
    <source>
        <strain evidence="5 6">SM1903</strain>
    </source>
</reference>
<dbReference type="PANTHER" id="PTHR43103">
    <property type="entry name" value="NUCLEOSIDE-DIPHOSPHATE-SUGAR EPIMERASE"/>
    <property type="match status" value="1"/>
</dbReference>
<protein>
    <submittedName>
        <fullName evidence="5">NAD(P)-dependent oxidoreductase</fullName>
    </submittedName>
</protein>
<evidence type="ECO:0000256" key="1">
    <source>
        <dbReference type="ARBA" id="ARBA00007637"/>
    </source>
</evidence>
<dbReference type="PANTHER" id="PTHR43103:SF5">
    <property type="entry name" value="4-EPIMERASE, PUTATIVE (AFU_ORTHOLOGUE AFUA_7G00360)-RELATED"/>
    <property type="match status" value="1"/>
</dbReference>
<dbReference type="Proteomes" id="UP000314011">
    <property type="component" value="Unassembled WGS sequence"/>
</dbReference>
<dbReference type="InterPro" id="IPR001509">
    <property type="entry name" value="Epimerase_deHydtase"/>
</dbReference>
<dbReference type="InterPro" id="IPR036291">
    <property type="entry name" value="NAD(P)-bd_dom_sf"/>
</dbReference>
<dbReference type="Gene3D" id="3.40.50.720">
    <property type="entry name" value="NAD(P)-binding Rossmann-like Domain"/>
    <property type="match status" value="1"/>
</dbReference>
<evidence type="ECO:0000256" key="3">
    <source>
        <dbReference type="ARBA" id="ARBA00023027"/>
    </source>
</evidence>
<dbReference type="RefSeq" id="WP_140197199.1">
    <property type="nucleotide sequence ID" value="NZ_VFFF01000003.1"/>
</dbReference>
<accession>A0A5C5G846</accession>
<comment type="similarity">
    <text evidence="1">Belongs to the NAD(P)-dependent epimerase/dehydratase family.</text>
</comment>
<keyword evidence="3" id="KW-0520">NAD</keyword>
<feature type="domain" description="NAD-dependent epimerase/dehydratase" evidence="4">
    <location>
        <begin position="10"/>
        <end position="167"/>
    </location>
</feature>
<dbReference type="GO" id="GO:0016491">
    <property type="term" value="F:oxidoreductase activity"/>
    <property type="evidence" value="ECO:0007669"/>
    <property type="project" value="UniProtKB-KW"/>
</dbReference>
<dbReference type="Pfam" id="PF01370">
    <property type="entry name" value="Epimerase"/>
    <property type="match status" value="1"/>
</dbReference>
<evidence type="ECO:0000313" key="6">
    <source>
        <dbReference type="Proteomes" id="UP000314011"/>
    </source>
</evidence>
<gene>
    <name evidence="5" type="ORF">FHY64_17685</name>
</gene>
<dbReference type="OrthoDB" id="8770295at2"/>